<accession>A0A151U3N7</accession>
<gene>
    <name evidence="2" type="ORF">KK1_006532</name>
</gene>
<evidence type="ECO:0000313" key="3">
    <source>
        <dbReference type="Proteomes" id="UP000075243"/>
    </source>
</evidence>
<dbReference type="Gramene" id="C.cajan_06354.t">
    <property type="protein sequence ID" value="C.cajan_06354.t"/>
    <property type="gene ID" value="C.cajan_06354"/>
</dbReference>
<name>A0A151U3N7_CAJCA</name>
<protein>
    <submittedName>
        <fullName evidence="2">Ribonuclease H protein At1g65750 family</fullName>
    </submittedName>
</protein>
<evidence type="ECO:0000313" key="2">
    <source>
        <dbReference type="EMBL" id="KYP73874.1"/>
    </source>
</evidence>
<feature type="domain" description="Reverse transcriptase zinc-binding" evidence="1">
    <location>
        <begin position="373"/>
        <end position="457"/>
    </location>
</feature>
<sequence>MERLFHLIEIAEKQKLWKPIKLAKKGPPLTYLAFADDLIFFSEASVEQVEIIKTCLDLFCTSSRIKVSQEKTKVCFSKNVGWNVKTELSSLLGYQRTDDLGKYLGVQLHHKRVSKRSLQSMMDHINKRLSKWKANTLSFAGRLTLSKSVLATLPTYTMQTVYFPKQCCDELDRACRSFLWGDSSNHRCVHAVAWETICKPKDSRGLGVKEARKVNTCYMMKNCWNICSQPNLLWLCVIRSKYGCGDEDIPLIHKRVVASNFWRGICAAWVKVEQSLAWSLAWSLGDGKTIKFWADRWLPSKVVLIDVTTGPISIDLLKKTVADYTREDGSWNLEGIHDLIPSSCWNELKGTAPPSTDNDGDCLVWGGSNNGVFSMKSAYEALRTSAPSNLKNLFSLIWRWPGPEHIRCFLWRIAHNSLCTNDWRLSRSLTYDASCKICHADRETCIHILRDCDFSRKCGVQS</sequence>
<dbReference type="Proteomes" id="UP000075243">
    <property type="component" value="Chromosome 2"/>
</dbReference>
<dbReference type="InterPro" id="IPR026960">
    <property type="entry name" value="RVT-Znf"/>
</dbReference>
<reference evidence="2 3" key="1">
    <citation type="journal article" date="2012" name="Nat. Biotechnol.">
        <title>Draft genome sequence of pigeonpea (Cajanus cajan), an orphan legume crop of resource-poor farmers.</title>
        <authorList>
            <person name="Varshney R.K."/>
            <person name="Chen W."/>
            <person name="Li Y."/>
            <person name="Bharti A.K."/>
            <person name="Saxena R.K."/>
            <person name="Schlueter J.A."/>
            <person name="Donoghue M.T."/>
            <person name="Azam S."/>
            <person name="Fan G."/>
            <person name="Whaley A.M."/>
            <person name="Farmer A.D."/>
            <person name="Sheridan J."/>
            <person name="Iwata A."/>
            <person name="Tuteja R."/>
            <person name="Penmetsa R.V."/>
            <person name="Wu W."/>
            <person name="Upadhyaya H.D."/>
            <person name="Yang S.P."/>
            <person name="Shah T."/>
            <person name="Saxena K.B."/>
            <person name="Michael T."/>
            <person name="McCombie W.R."/>
            <person name="Yang B."/>
            <person name="Zhang G."/>
            <person name="Yang H."/>
            <person name="Wang J."/>
            <person name="Spillane C."/>
            <person name="Cook D.R."/>
            <person name="May G.D."/>
            <person name="Xu X."/>
            <person name="Jackson S.A."/>
        </authorList>
    </citation>
    <scope>NUCLEOTIDE SEQUENCE [LARGE SCALE GENOMIC DNA]</scope>
    <source>
        <strain evidence="3">cv. Asha</strain>
    </source>
</reference>
<dbReference type="Pfam" id="PF13966">
    <property type="entry name" value="zf-RVT"/>
    <property type="match status" value="1"/>
</dbReference>
<dbReference type="STRING" id="3821.A0A151U3N7"/>
<dbReference type="PANTHER" id="PTHR33116:SF70">
    <property type="entry name" value="NON-LTR RETROELEMENT REVERSE TRANSCRIPTASE-LIKE PROTEIN"/>
    <property type="match status" value="1"/>
</dbReference>
<dbReference type="PANTHER" id="PTHR33116">
    <property type="entry name" value="REVERSE TRANSCRIPTASE ZINC-BINDING DOMAIN-CONTAINING PROTEIN-RELATED-RELATED"/>
    <property type="match status" value="1"/>
</dbReference>
<dbReference type="OMA" id="SARRYEM"/>
<proteinExistence type="predicted"/>
<dbReference type="EMBL" id="CM003604">
    <property type="protein sequence ID" value="KYP73874.1"/>
    <property type="molecule type" value="Genomic_DNA"/>
</dbReference>
<organism evidence="2 3">
    <name type="scientific">Cajanus cajan</name>
    <name type="common">Pigeon pea</name>
    <name type="synonym">Cajanus indicus</name>
    <dbReference type="NCBI Taxonomy" id="3821"/>
    <lineage>
        <taxon>Eukaryota</taxon>
        <taxon>Viridiplantae</taxon>
        <taxon>Streptophyta</taxon>
        <taxon>Embryophyta</taxon>
        <taxon>Tracheophyta</taxon>
        <taxon>Spermatophyta</taxon>
        <taxon>Magnoliopsida</taxon>
        <taxon>eudicotyledons</taxon>
        <taxon>Gunneridae</taxon>
        <taxon>Pentapetalae</taxon>
        <taxon>rosids</taxon>
        <taxon>fabids</taxon>
        <taxon>Fabales</taxon>
        <taxon>Fabaceae</taxon>
        <taxon>Papilionoideae</taxon>
        <taxon>50 kb inversion clade</taxon>
        <taxon>NPAAA clade</taxon>
        <taxon>indigoferoid/millettioid clade</taxon>
        <taxon>Phaseoleae</taxon>
        <taxon>Cajanus</taxon>
    </lineage>
</organism>
<keyword evidence="3" id="KW-1185">Reference proteome</keyword>
<dbReference type="AlphaFoldDB" id="A0A151U3N7"/>
<evidence type="ECO:0000259" key="1">
    <source>
        <dbReference type="Pfam" id="PF13966"/>
    </source>
</evidence>